<accession>A0ABY5YTZ0</accession>
<dbReference type="PRINTS" id="PR01466">
    <property type="entry name" value="ARGDEIMINASE"/>
</dbReference>
<comment type="similarity">
    <text evidence="3">Belongs to the arginine deiminase family.</text>
</comment>
<dbReference type="InterPro" id="IPR003876">
    <property type="entry name" value="Arg_deiminase"/>
</dbReference>
<dbReference type="SUPFAM" id="SSF55909">
    <property type="entry name" value="Pentein"/>
    <property type="match status" value="1"/>
</dbReference>
<evidence type="ECO:0000256" key="4">
    <source>
        <dbReference type="ARBA" id="ARBA00012171"/>
    </source>
</evidence>
<evidence type="ECO:0000256" key="3">
    <source>
        <dbReference type="ARBA" id="ARBA00010206"/>
    </source>
</evidence>
<keyword evidence="6" id="KW-0056">Arginine metabolism</keyword>
<name>A0ABY5YTZ0_9MICC</name>
<evidence type="ECO:0000256" key="5">
    <source>
        <dbReference type="ARBA" id="ARBA00022490"/>
    </source>
</evidence>
<keyword evidence="5" id="KW-0963">Cytoplasm</keyword>
<dbReference type="EC" id="3.5.3.6" evidence="4"/>
<dbReference type="RefSeq" id="WP_260652931.1">
    <property type="nucleotide sequence ID" value="NZ_CP104275.1"/>
</dbReference>
<dbReference type="EMBL" id="CP104275">
    <property type="protein sequence ID" value="UWX97754.1"/>
    <property type="molecule type" value="Genomic_DNA"/>
</dbReference>
<keyword evidence="10" id="KW-1185">Reference proteome</keyword>
<organism evidence="9 10">
    <name type="scientific">Arthrobacter zhaoxinii</name>
    <dbReference type="NCBI Taxonomy" id="2964616"/>
    <lineage>
        <taxon>Bacteria</taxon>
        <taxon>Bacillati</taxon>
        <taxon>Actinomycetota</taxon>
        <taxon>Actinomycetes</taxon>
        <taxon>Micrococcales</taxon>
        <taxon>Micrococcaceae</taxon>
        <taxon>Arthrobacter</taxon>
    </lineage>
</organism>
<reference evidence="9" key="1">
    <citation type="submission" date="2022-09" db="EMBL/GenBank/DDBJ databases">
        <title>Novel species in genus Arthrobacter.</title>
        <authorList>
            <person name="Liu Y."/>
        </authorList>
    </citation>
    <scope>NUCLEOTIDE SEQUENCE</scope>
    <source>
        <strain evidence="9">Zg-Y815</strain>
    </source>
</reference>
<evidence type="ECO:0000256" key="1">
    <source>
        <dbReference type="ARBA" id="ARBA00004496"/>
    </source>
</evidence>
<dbReference type="Pfam" id="PF02274">
    <property type="entry name" value="ADI"/>
    <property type="match status" value="1"/>
</dbReference>
<gene>
    <name evidence="9" type="ORF">N2K95_03460</name>
</gene>
<dbReference type="Proteomes" id="UP001059859">
    <property type="component" value="Chromosome"/>
</dbReference>
<dbReference type="PANTHER" id="PTHR47271:SF3">
    <property type="entry name" value="ARGININE DEIMINASE"/>
    <property type="match status" value="1"/>
</dbReference>
<evidence type="ECO:0000256" key="7">
    <source>
        <dbReference type="ARBA" id="ARBA00022801"/>
    </source>
</evidence>
<comment type="catalytic activity">
    <reaction evidence="8">
        <text>L-arginine + H2O = L-citrulline + NH4(+)</text>
        <dbReference type="Rhea" id="RHEA:19597"/>
        <dbReference type="ChEBI" id="CHEBI:15377"/>
        <dbReference type="ChEBI" id="CHEBI:28938"/>
        <dbReference type="ChEBI" id="CHEBI:32682"/>
        <dbReference type="ChEBI" id="CHEBI:57743"/>
        <dbReference type="EC" id="3.5.3.6"/>
    </reaction>
</comment>
<sequence>MQAIYLFHPDSERQQWDSANNAVALEPGVVFTYDRNTQTNAALRIYGVEVVPIVGAELGRGRGHCMTARSSGMAWISDDDGARLAGIVTHHELVGGAHLFTEPADFGQHRQRRQPARCFHPPLSWPRCSASGGPPQQ</sequence>
<evidence type="ECO:0000256" key="8">
    <source>
        <dbReference type="ARBA" id="ARBA00049429"/>
    </source>
</evidence>
<comment type="pathway">
    <text evidence="2">Amino-acid degradation; L-arginine degradation via ADI pathway; carbamoyl phosphate from L-arginine: step 1/2.</text>
</comment>
<comment type="subcellular location">
    <subcellularLocation>
        <location evidence="1">Cytoplasm</location>
    </subcellularLocation>
</comment>
<evidence type="ECO:0000256" key="6">
    <source>
        <dbReference type="ARBA" id="ARBA00022503"/>
    </source>
</evidence>
<proteinExistence type="inferred from homology"/>
<dbReference type="PANTHER" id="PTHR47271">
    <property type="entry name" value="ARGININE DEIMINASE"/>
    <property type="match status" value="1"/>
</dbReference>
<keyword evidence="7" id="KW-0378">Hydrolase</keyword>
<evidence type="ECO:0000313" key="10">
    <source>
        <dbReference type="Proteomes" id="UP001059859"/>
    </source>
</evidence>
<protein>
    <recommendedName>
        <fullName evidence="4">arginine deiminase</fullName>
        <ecNumber evidence="4">3.5.3.6</ecNumber>
    </recommendedName>
</protein>
<dbReference type="Gene3D" id="3.75.10.10">
    <property type="entry name" value="L-arginine/glycine Amidinotransferase, Chain A"/>
    <property type="match status" value="1"/>
</dbReference>
<evidence type="ECO:0000256" key="2">
    <source>
        <dbReference type="ARBA" id="ARBA00005213"/>
    </source>
</evidence>
<evidence type="ECO:0000313" key="9">
    <source>
        <dbReference type="EMBL" id="UWX97754.1"/>
    </source>
</evidence>